<evidence type="ECO:0000313" key="2">
    <source>
        <dbReference type="EMBL" id="OJJ65047.1"/>
    </source>
</evidence>
<dbReference type="AlphaFoldDB" id="A0A1L9U026"/>
<evidence type="ECO:0000313" key="3">
    <source>
        <dbReference type="Proteomes" id="UP000184356"/>
    </source>
</evidence>
<keyword evidence="3" id="KW-1185">Reference proteome</keyword>
<feature type="region of interest" description="Disordered" evidence="1">
    <location>
        <begin position="97"/>
        <end position="120"/>
    </location>
</feature>
<feature type="compositionally biased region" description="Polar residues" evidence="1">
    <location>
        <begin position="101"/>
        <end position="110"/>
    </location>
</feature>
<accession>A0A1L9U026</accession>
<evidence type="ECO:0000256" key="1">
    <source>
        <dbReference type="SAM" id="MobiDB-lite"/>
    </source>
</evidence>
<dbReference type="EMBL" id="KV878582">
    <property type="protein sequence ID" value="OJJ65047.1"/>
    <property type="molecule type" value="Genomic_DNA"/>
</dbReference>
<sequence length="191" mass="21755">MCDIQILESSSDPIWTMRASWPSFVYRVGGGLRMDPEEKRVSELRLERRRDGWHLAGPGSHLAVAVDRATLVPSLSVTNRVCHGDWQEKQEKKRLWKQSRRGSSFSTTHTRIQKRHPPSSALRGWRHNILKDAQTADTAEYVCCMVYSTDPELGAYAFIHPSRIRDVPWAQEMGVGDLRDQIVGIFVVGAR</sequence>
<dbReference type="Proteomes" id="UP000184356">
    <property type="component" value="Unassembled WGS sequence"/>
</dbReference>
<proteinExistence type="predicted"/>
<dbReference type="VEuPathDB" id="FungiDB:ASPSYDRAFT_27010"/>
<name>A0A1L9U026_9EURO</name>
<dbReference type="RefSeq" id="XP_040708853.1">
    <property type="nucleotide sequence ID" value="XM_040844347.1"/>
</dbReference>
<protein>
    <submittedName>
        <fullName evidence="2">Uncharacterized protein</fullName>
    </submittedName>
</protein>
<gene>
    <name evidence="2" type="ORF">ASPSYDRAFT_27010</name>
</gene>
<organism evidence="2 3">
    <name type="scientific">Aspergillus sydowii CBS 593.65</name>
    <dbReference type="NCBI Taxonomy" id="1036612"/>
    <lineage>
        <taxon>Eukaryota</taxon>
        <taxon>Fungi</taxon>
        <taxon>Dikarya</taxon>
        <taxon>Ascomycota</taxon>
        <taxon>Pezizomycotina</taxon>
        <taxon>Eurotiomycetes</taxon>
        <taxon>Eurotiomycetidae</taxon>
        <taxon>Eurotiales</taxon>
        <taxon>Aspergillaceae</taxon>
        <taxon>Aspergillus</taxon>
        <taxon>Aspergillus subgen. Nidulantes</taxon>
    </lineage>
</organism>
<reference evidence="3" key="1">
    <citation type="journal article" date="2017" name="Genome Biol.">
        <title>Comparative genomics reveals high biological diversity and specific adaptations in the industrially and medically important fungal genus Aspergillus.</title>
        <authorList>
            <person name="de Vries R.P."/>
            <person name="Riley R."/>
            <person name="Wiebenga A."/>
            <person name="Aguilar-Osorio G."/>
            <person name="Amillis S."/>
            <person name="Uchima C.A."/>
            <person name="Anderluh G."/>
            <person name="Asadollahi M."/>
            <person name="Askin M."/>
            <person name="Barry K."/>
            <person name="Battaglia E."/>
            <person name="Bayram O."/>
            <person name="Benocci T."/>
            <person name="Braus-Stromeyer S.A."/>
            <person name="Caldana C."/>
            <person name="Canovas D."/>
            <person name="Cerqueira G.C."/>
            <person name="Chen F."/>
            <person name="Chen W."/>
            <person name="Choi C."/>
            <person name="Clum A."/>
            <person name="Dos Santos R.A."/>
            <person name="Damasio A.R."/>
            <person name="Diallinas G."/>
            <person name="Emri T."/>
            <person name="Fekete E."/>
            <person name="Flipphi M."/>
            <person name="Freyberg S."/>
            <person name="Gallo A."/>
            <person name="Gournas C."/>
            <person name="Habgood R."/>
            <person name="Hainaut M."/>
            <person name="Harispe M.L."/>
            <person name="Henrissat B."/>
            <person name="Hilden K.S."/>
            <person name="Hope R."/>
            <person name="Hossain A."/>
            <person name="Karabika E."/>
            <person name="Karaffa L."/>
            <person name="Karanyi Z."/>
            <person name="Krasevec N."/>
            <person name="Kuo A."/>
            <person name="Kusch H."/>
            <person name="LaButti K."/>
            <person name="Lagendijk E.L."/>
            <person name="Lapidus A."/>
            <person name="Levasseur A."/>
            <person name="Lindquist E."/>
            <person name="Lipzen A."/>
            <person name="Logrieco A.F."/>
            <person name="MacCabe A."/>
            <person name="Maekelae M.R."/>
            <person name="Malavazi I."/>
            <person name="Melin P."/>
            <person name="Meyer V."/>
            <person name="Mielnichuk N."/>
            <person name="Miskei M."/>
            <person name="Molnar A.P."/>
            <person name="Mule G."/>
            <person name="Ngan C.Y."/>
            <person name="Orejas M."/>
            <person name="Orosz E."/>
            <person name="Ouedraogo J.P."/>
            <person name="Overkamp K.M."/>
            <person name="Park H.-S."/>
            <person name="Perrone G."/>
            <person name="Piumi F."/>
            <person name="Punt P.J."/>
            <person name="Ram A.F."/>
            <person name="Ramon A."/>
            <person name="Rauscher S."/>
            <person name="Record E."/>
            <person name="Riano-Pachon D.M."/>
            <person name="Robert V."/>
            <person name="Roehrig J."/>
            <person name="Ruller R."/>
            <person name="Salamov A."/>
            <person name="Salih N.S."/>
            <person name="Samson R.A."/>
            <person name="Sandor E."/>
            <person name="Sanguinetti M."/>
            <person name="Schuetze T."/>
            <person name="Sepcic K."/>
            <person name="Shelest E."/>
            <person name="Sherlock G."/>
            <person name="Sophianopoulou V."/>
            <person name="Squina F.M."/>
            <person name="Sun H."/>
            <person name="Susca A."/>
            <person name="Todd R.B."/>
            <person name="Tsang A."/>
            <person name="Unkles S.E."/>
            <person name="van de Wiele N."/>
            <person name="van Rossen-Uffink D."/>
            <person name="Oliveira J.V."/>
            <person name="Vesth T.C."/>
            <person name="Visser J."/>
            <person name="Yu J.-H."/>
            <person name="Zhou M."/>
            <person name="Andersen M.R."/>
            <person name="Archer D.B."/>
            <person name="Baker S.E."/>
            <person name="Benoit I."/>
            <person name="Brakhage A.A."/>
            <person name="Braus G.H."/>
            <person name="Fischer R."/>
            <person name="Frisvad J.C."/>
            <person name="Goldman G.H."/>
            <person name="Houbraken J."/>
            <person name="Oakley B."/>
            <person name="Pocsi I."/>
            <person name="Scazzocchio C."/>
            <person name="Seiboth B."/>
            <person name="vanKuyk P.A."/>
            <person name="Wortman J."/>
            <person name="Dyer P.S."/>
            <person name="Grigoriev I.V."/>
        </authorList>
    </citation>
    <scope>NUCLEOTIDE SEQUENCE [LARGE SCALE GENOMIC DNA]</scope>
    <source>
        <strain evidence="3">CBS 593.65</strain>
    </source>
</reference>
<dbReference type="GeneID" id="63760420"/>